<organism evidence="2 3">
    <name type="scientific">Streptococcus dentapri</name>
    <dbReference type="NCBI Taxonomy" id="573564"/>
    <lineage>
        <taxon>Bacteria</taxon>
        <taxon>Bacillati</taxon>
        <taxon>Bacillota</taxon>
        <taxon>Bacilli</taxon>
        <taxon>Lactobacillales</taxon>
        <taxon>Streptococcaceae</taxon>
        <taxon>Streptococcus</taxon>
    </lineage>
</organism>
<reference evidence="3" key="1">
    <citation type="journal article" date="2019" name="Int. J. Syst. Evol. Microbiol.">
        <title>The Global Catalogue of Microorganisms (GCM) 10K type strain sequencing project: providing services to taxonomists for standard genome sequencing and annotation.</title>
        <authorList>
            <consortium name="The Broad Institute Genomics Platform"/>
            <consortium name="The Broad Institute Genome Sequencing Center for Infectious Disease"/>
            <person name="Wu L."/>
            <person name="Ma J."/>
        </authorList>
    </citation>
    <scope>NUCLEOTIDE SEQUENCE [LARGE SCALE GENOMIC DNA]</scope>
    <source>
        <strain evidence="3">CCUG 58728</strain>
    </source>
</reference>
<proteinExistence type="predicted"/>
<dbReference type="Pfam" id="PF12680">
    <property type="entry name" value="SnoaL_2"/>
    <property type="match status" value="1"/>
</dbReference>
<dbReference type="EMBL" id="JBHSAC010000018">
    <property type="protein sequence ID" value="MFC3931609.1"/>
    <property type="molecule type" value="Genomic_DNA"/>
</dbReference>
<keyword evidence="3" id="KW-1185">Reference proteome</keyword>
<dbReference type="InterPro" id="IPR037401">
    <property type="entry name" value="SnoaL-like"/>
</dbReference>
<dbReference type="InterPro" id="IPR032710">
    <property type="entry name" value="NTF2-like_dom_sf"/>
</dbReference>
<dbReference type="RefSeq" id="WP_380429922.1">
    <property type="nucleotide sequence ID" value="NZ_JBHSAC010000018.1"/>
</dbReference>
<dbReference type="Gene3D" id="3.10.450.50">
    <property type="match status" value="1"/>
</dbReference>
<gene>
    <name evidence="2" type="ORF">ACFOSE_02210</name>
</gene>
<sequence length="116" mass="13338">MKTFNNYFYLSDLAVQDKNSLQKLCQLFDPEAVIEANDGHTYIGDKEIIPFFKSFFSRNLATRHLWDIQSIDDGVFQANWAVVGQRKSGDYFTLTGRDIATIKNNKIIKLKIIGDQ</sequence>
<dbReference type="SUPFAM" id="SSF54427">
    <property type="entry name" value="NTF2-like"/>
    <property type="match status" value="1"/>
</dbReference>
<protein>
    <submittedName>
        <fullName evidence="2">Nuclear transport factor 2 family protein</fullName>
    </submittedName>
</protein>
<evidence type="ECO:0000259" key="1">
    <source>
        <dbReference type="Pfam" id="PF12680"/>
    </source>
</evidence>
<name>A0ABV8CZA3_9STRE</name>
<dbReference type="Proteomes" id="UP001595901">
    <property type="component" value="Unassembled WGS sequence"/>
</dbReference>
<evidence type="ECO:0000313" key="2">
    <source>
        <dbReference type="EMBL" id="MFC3931609.1"/>
    </source>
</evidence>
<evidence type="ECO:0000313" key="3">
    <source>
        <dbReference type="Proteomes" id="UP001595901"/>
    </source>
</evidence>
<feature type="domain" description="SnoaL-like" evidence="1">
    <location>
        <begin position="17"/>
        <end position="108"/>
    </location>
</feature>
<comment type="caution">
    <text evidence="2">The sequence shown here is derived from an EMBL/GenBank/DDBJ whole genome shotgun (WGS) entry which is preliminary data.</text>
</comment>
<accession>A0ABV8CZA3</accession>